<comment type="subcellular location">
    <subcellularLocation>
        <location evidence="1 7 8">Nucleus</location>
    </subcellularLocation>
</comment>
<feature type="DNA-binding region" description="Homeobox" evidence="7">
    <location>
        <begin position="153"/>
        <end position="212"/>
    </location>
</feature>
<proteinExistence type="evidence at transcript level"/>
<dbReference type="GO" id="GO:0005634">
    <property type="term" value="C:nucleus"/>
    <property type="evidence" value="ECO:0007669"/>
    <property type="project" value="UniProtKB-SubCell"/>
</dbReference>
<evidence type="ECO:0000256" key="7">
    <source>
        <dbReference type="PROSITE-ProRule" id="PRU00108"/>
    </source>
</evidence>
<protein>
    <submittedName>
        <fullName evidence="11">NK2.2</fullName>
    </submittedName>
</protein>
<dbReference type="AlphaFoldDB" id="A0A2I6QBN0"/>
<evidence type="ECO:0000256" key="5">
    <source>
        <dbReference type="ARBA" id="ARBA00023155"/>
    </source>
</evidence>
<dbReference type="Pfam" id="PF00046">
    <property type="entry name" value="Homeodomain"/>
    <property type="match status" value="1"/>
</dbReference>
<evidence type="ECO:0000256" key="9">
    <source>
        <dbReference type="SAM" id="MobiDB-lite"/>
    </source>
</evidence>
<dbReference type="InterPro" id="IPR050394">
    <property type="entry name" value="Homeobox_NK-like"/>
</dbReference>
<dbReference type="PANTHER" id="PTHR24340">
    <property type="entry name" value="HOMEOBOX PROTEIN NKX"/>
    <property type="match status" value="1"/>
</dbReference>
<evidence type="ECO:0000313" key="11">
    <source>
        <dbReference type="EMBL" id="AUN27658.1"/>
    </source>
</evidence>
<organism evidence="11">
    <name type="scientific">Novocrania anomala</name>
    <dbReference type="NCBI Taxonomy" id="317945"/>
    <lineage>
        <taxon>Eukaryota</taxon>
        <taxon>Metazoa</taxon>
        <taxon>Spiralia</taxon>
        <taxon>Lophotrochozoa</taxon>
        <taxon>Brachiopoda</taxon>
        <taxon>Craniiformea</taxon>
        <taxon>Craniata</taxon>
        <taxon>Craniida</taxon>
        <taxon>Cranioidea</taxon>
        <taxon>Craniidae</taxon>
        <taxon>Novocrania</taxon>
    </lineage>
</organism>
<dbReference type="PRINTS" id="PR00024">
    <property type="entry name" value="HOMEOBOX"/>
</dbReference>
<feature type="compositionally biased region" description="Basic and acidic residues" evidence="9">
    <location>
        <begin position="99"/>
        <end position="109"/>
    </location>
</feature>
<keyword evidence="4 7" id="KW-0238">DNA-binding</keyword>
<dbReference type="EMBL" id="KY809732">
    <property type="protein sequence ID" value="AUN27658.1"/>
    <property type="molecule type" value="mRNA"/>
</dbReference>
<keyword evidence="5 7" id="KW-0371">Homeobox</keyword>
<dbReference type="InterPro" id="IPR009057">
    <property type="entry name" value="Homeodomain-like_sf"/>
</dbReference>
<comment type="similarity">
    <text evidence="2">Belongs to the NK-2 homeobox family.</text>
</comment>
<dbReference type="FunFam" id="1.10.10.60:FF:000101">
    <property type="entry name" value="NK2 homeobox 8"/>
    <property type="match status" value="1"/>
</dbReference>
<dbReference type="PROSITE" id="PS50071">
    <property type="entry name" value="HOMEOBOX_2"/>
    <property type="match status" value="1"/>
</dbReference>
<evidence type="ECO:0000256" key="4">
    <source>
        <dbReference type="ARBA" id="ARBA00023125"/>
    </source>
</evidence>
<dbReference type="CDD" id="cd00086">
    <property type="entry name" value="homeodomain"/>
    <property type="match status" value="1"/>
</dbReference>
<dbReference type="Gene3D" id="1.10.10.60">
    <property type="entry name" value="Homeodomain-like"/>
    <property type="match status" value="1"/>
</dbReference>
<evidence type="ECO:0000259" key="10">
    <source>
        <dbReference type="PROSITE" id="PS50071"/>
    </source>
</evidence>
<dbReference type="PROSITE" id="PS00027">
    <property type="entry name" value="HOMEOBOX_1"/>
    <property type="match status" value="1"/>
</dbReference>
<sequence>MDTQLVLNMNVPGGPRTSSSFSVKDILDLHDSGKNSCSPVGSDTSTLSSAALSGVAEVPDVQAHVPTFYDTENPYTRWHQAYEFSSLNAISNRPAPLNGHRDLSPRDSPDCDDVDEEIGTNEAVDSDDAENSPGGGSEENAPIQQNGTDTPKKRKRRVLFSKAQTYELERRFRQQRYLSAPEREHLASIIRLSPTQVKIWFQNHRYKMKRARQEKGMELNPLPSPRRVAVPVLVRDGKPCQPPMNSLLKSQDLTMQPSLTCAINSLNSVNNLNSISSSCMVGNSYSTMSMNMNPVYPGINSMNMNMHGMGNVLPTYNHPLMQPQSRWPAW</sequence>
<evidence type="ECO:0000256" key="3">
    <source>
        <dbReference type="ARBA" id="ARBA00022473"/>
    </source>
</evidence>
<evidence type="ECO:0000256" key="8">
    <source>
        <dbReference type="RuleBase" id="RU000682"/>
    </source>
</evidence>
<keyword evidence="3" id="KW-0217">Developmental protein</keyword>
<dbReference type="InterPro" id="IPR017970">
    <property type="entry name" value="Homeobox_CS"/>
</dbReference>
<dbReference type="InterPro" id="IPR001356">
    <property type="entry name" value="HD"/>
</dbReference>
<dbReference type="GO" id="GO:0000978">
    <property type="term" value="F:RNA polymerase II cis-regulatory region sequence-specific DNA binding"/>
    <property type="evidence" value="ECO:0007669"/>
    <property type="project" value="TreeGrafter"/>
</dbReference>
<keyword evidence="6 7" id="KW-0539">Nucleus</keyword>
<name>A0A2I6QBN0_9BILA</name>
<dbReference type="SUPFAM" id="SSF46689">
    <property type="entry name" value="Homeodomain-like"/>
    <property type="match status" value="1"/>
</dbReference>
<dbReference type="InterPro" id="IPR020479">
    <property type="entry name" value="HD_metazoa"/>
</dbReference>
<evidence type="ECO:0000256" key="1">
    <source>
        <dbReference type="ARBA" id="ARBA00004123"/>
    </source>
</evidence>
<dbReference type="PANTHER" id="PTHR24340:SF82">
    <property type="entry name" value="HOMEOBOX PROTEIN VND"/>
    <property type="match status" value="1"/>
</dbReference>
<feature type="compositionally biased region" description="Acidic residues" evidence="9">
    <location>
        <begin position="110"/>
        <end position="130"/>
    </location>
</feature>
<dbReference type="GO" id="GO:0030154">
    <property type="term" value="P:cell differentiation"/>
    <property type="evidence" value="ECO:0007669"/>
    <property type="project" value="TreeGrafter"/>
</dbReference>
<reference evidence="11" key="1">
    <citation type="journal article" date="2018" name="Nature">
        <title>Convergent evolution of bilaterian nerve cords.</title>
        <authorList>
            <person name="Martin-Duran J.M."/>
            <person name="Pang K."/>
            <person name="Borve A."/>
            <person name="Le H.S."/>
            <person name="Furu A."/>
            <person name="Cannon J.T."/>
            <person name="Jondelius U."/>
            <person name="Hejnol A."/>
        </authorList>
    </citation>
    <scope>NUCLEOTIDE SEQUENCE</scope>
</reference>
<feature type="region of interest" description="Disordered" evidence="9">
    <location>
        <begin position="95"/>
        <end position="156"/>
    </location>
</feature>
<dbReference type="SMART" id="SM00389">
    <property type="entry name" value="HOX"/>
    <property type="match status" value="1"/>
</dbReference>
<feature type="domain" description="Homeobox" evidence="10">
    <location>
        <begin position="151"/>
        <end position="211"/>
    </location>
</feature>
<dbReference type="GO" id="GO:0000981">
    <property type="term" value="F:DNA-binding transcription factor activity, RNA polymerase II-specific"/>
    <property type="evidence" value="ECO:0007669"/>
    <property type="project" value="InterPro"/>
</dbReference>
<evidence type="ECO:0000256" key="6">
    <source>
        <dbReference type="ARBA" id="ARBA00023242"/>
    </source>
</evidence>
<evidence type="ECO:0000256" key="2">
    <source>
        <dbReference type="ARBA" id="ARBA00005661"/>
    </source>
</evidence>
<accession>A0A2I6QBN0</accession>